<reference evidence="1" key="1">
    <citation type="submission" date="2020-08" db="EMBL/GenBank/DDBJ databases">
        <title>Multicomponent nature underlies the extraordinary mechanical properties of spider dragline silk.</title>
        <authorList>
            <person name="Kono N."/>
            <person name="Nakamura H."/>
            <person name="Mori M."/>
            <person name="Yoshida Y."/>
            <person name="Ohtoshi R."/>
            <person name="Malay A.D."/>
            <person name="Moran D.A.P."/>
            <person name="Tomita M."/>
            <person name="Numata K."/>
            <person name="Arakawa K."/>
        </authorList>
    </citation>
    <scope>NUCLEOTIDE SEQUENCE</scope>
</reference>
<dbReference type="AlphaFoldDB" id="A0A8X6MEK5"/>
<dbReference type="EMBL" id="BMAV01026317">
    <property type="protein sequence ID" value="GFS49296.1"/>
    <property type="molecule type" value="Genomic_DNA"/>
</dbReference>
<accession>A0A8X6MEK5</accession>
<protein>
    <submittedName>
        <fullName evidence="1">Uncharacterized protein</fullName>
    </submittedName>
</protein>
<name>A0A8X6MEK5_9ARAC</name>
<keyword evidence="2" id="KW-1185">Reference proteome</keyword>
<proteinExistence type="predicted"/>
<evidence type="ECO:0000313" key="2">
    <source>
        <dbReference type="Proteomes" id="UP000886998"/>
    </source>
</evidence>
<dbReference type="Proteomes" id="UP000886998">
    <property type="component" value="Unassembled WGS sequence"/>
</dbReference>
<dbReference type="OrthoDB" id="8197165at2759"/>
<gene>
    <name evidence="1" type="ORF">TNIN_46771</name>
</gene>
<evidence type="ECO:0000313" key="1">
    <source>
        <dbReference type="EMBL" id="GFS49296.1"/>
    </source>
</evidence>
<organism evidence="1 2">
    <name type="scientific">Trichonephila inaurata madagascariensis</name>
    <dbReference type="NCBI Taxonomy" id="2747483"/>
    <lineage>
        <taxon>Eukaryota</taxon>
        <taxon>Metazoa</taxon>
        <taxon>Ecdysozoa</taxon>
        <taxon>Arthropoda</taxon>
        <taxon>Chelicerata</taxon>
        <taxon>Arachnida</taxon>
        <taxon>Araneae</taxon>
        <taxon>Araneomorphae</taxon>
        <taxon>Entelegynae</taxon>
        <taxon>Araneoidea</taxon>
        <taxon>Nephilidae</taxon>
        <taxon>Trichonephila</taxon>
        <taxon>Trichonephila inaurata</taxon>
    </lineage>
</organism>
<sequence>MKTTQIVPKNVKLGIYSMHAWIKRFEYLLHISYRLDIKKWLVRKANKLVVDACKKEKFRRQIALLVDAKKPDFGTTNHGNTVLKPFTVTQ</sequence>
<comment type="caution">
    <text evidence="1">The sequence shown here is derived from an EMBL/GenBank/DDBJ whole genome shotgun (WGS) entry which is preliminary data.</text>
</comment>